<keyword evidence="2" id="KW-1185">Reference proteome</keyword>
<dbReference type="FunCoup" id="A0A0V0R5F8">
    <property type="interactions" value="13"/>
</dbReference>
<evidence type="ECO:0000313" key="2">
    <source>
        <dbReference type="Proteomes" id="UP000054937"/>
    </source>
</evidence>
<accession>A0A0V0R5F8</accession>
<proteinExistence type="predicted"/>
<dbReference type="EMBL" id="LDAU01000046">
    <property type="protein sequence ID" value="KRX09594.1"/>
    <property type="molecule type" value="Genomic_DNA"/>
</dbReference>
<evidence type="ECO:0000313" key="1">
    <source>
        <dbReference type="EMBL" id="KRX09594.1"/>
    </source>
</evidence>
<sequence>MIMPAEEISFQQQCDDCDFENILGFQNNNYDDYVGIDQTNNNNRFNKEQEISQNQLTMTEKQKYPNQNSIETIKYQQNLYPSQNCKFFNSYQKINLQLEQNIHNNDTDSISYQQIPENNALNLQNNNFSKYPNDQNYNNNCDNLNLFSDIQQKNMSLENVAIQQKNNIIPNQNLYQMNYSIEY</sequence>
<gene>
    <name evidence="1" type="ORF">PPERSA_08626</name>
</gene>
<name>A0A0V0R5F8_PSEPJ</name>
<dbReference type="Proteomes" id="UP000054937">
    <property type="component" value="Unassembled WGS sequence"/>
</dbReference>
<dbReference type="AlphaFoldDB" id="A0A0V0R5F8"/>
<organism evidence="1 2">
    <name type="scientific">Pseudocohnilembus persalinus</name>
    <name type="common">Ciliate</name>
    <dbReference type="NCBI Taxonomy" id="266149"/>
    <lineage>
        <taxon>Eukaryota</taxon>
        <taxon>Sar</taxon>
        <taxon>Alveolata</taxon>
        <taxon>Ciliophora</taxon>
        <taxon>Intramacronucleata</taxon>
        <taxon>Oligohymenophorea</taxon>
        <taxon>Scuticociliatia</taxon>
        <taxon>Philasterida</taxon>
        <taxon>Pseudocohnilembidae</taxon>
        <taxon>Pseudocohnilembus</taxon>
    </lineage>
</organism>
<comment type="caution">
    <text evidence="1">The sequence shown here is derived from an EMBL/GenBank/DDBJ whole genome shotgun (WGS) entry which is preliminary data.</text>
</comment>
<dbReference type="InParanoid" id="A0A0V0R5F8"/>
<protein>
    <submittedName>
        <fullName evidence="1">Uncharacterized protein</fullName>
    </submittedName>
</protein>
<reference evidence="1 2" key="1">
    <citation type="journal article" date="2015" name="Sci. Rep.">
        <title>Genome of the facultative scuticociliatosis pathogen Pseudocohnilembus persalinus provides insight into its virulence through horizontal gene transfer.</title>
        <authorList>
            <person name="Xiong J."/>
            <person name="Wang G."/>
            <person name="Cheng J."/>
            <person name="Tian M."/>
            <person name="Pan X."/>
            <person name="Warren A."/>
            <person name="Jiang C."/>
            <person name="Yuan D."/>
            <person name="Miao W."/>
        </authorList>
    </citation>
    <scope>NUCLEOTIDE SEQUENCE [LARGE SCALE GENOMIC DNA]</scope>
    <source>
        <strain evidence="1">36N120E</strain>
    </source>
</reference>